<dbReference type="GO" id="GO:0006457">
    <property type="term" value="P:protein folding"/>
    <property type="evidence" value="ECO:0007669"/>
    <property type="project" value="TreeGrafter"/>
</dbReference>
<dbReference type="VEuPathDB" id="TriTrypDB:BSAL_14205"/>
<dbReference type="PRINTS" id="PR00153">
    <property type="entry name" value="CSAPPISMRASE"/>
</dbReference>
<dbReference type="Pfam" id="PF00160">
    <property type="entry name" value="Pro_isomerase"/>
    <property type="match status" value="1"/>
</dbReference>
<dbReference type="CDD" id="cd00317">
    <property type="entry name" value="cyclophilin"/>
    <property type="match status" value="1"/>
</dbReference>
<evidence type="ECO:0000256" key="3">
    <source>
        <dbReference type="RuleBase" id="RU363019"/>
    </source>
</evidence>
<name>A0A0S4J9U9_BODSA</name>
<evidence type="ECO:0000313" key="5">
    <source>
        <dbReference type="EMBL" id="CUG88212.1"/>
    </source>
</evidence>
<feature type="domain" description="PPIase cyclophilin-type" evidence="4">
    <location>
        <begin position="25"/>
        <end position="208"/>
    </location>
</feature>
<dbReference type="GO" id="GO:0005634">
    <property type="term" value="C:nucleus"/>
    <property type="evidence" value="ECO:0007669"/>
    <property type="project" value="TreeGrafter"/>
</dbReference>
<accession>A0A0S4J9U9</accession>
<dbReference type="EMBL" id="CYKH01001624">
    <property type="protein sequence ID" value="CUG88212.1"/>
    <property type="molecule type" value="Genomic_DNA"/>
</dbReference>
<dbReference type="GO" id="GO:0016018">
    <property type="term" value="F:cyclosporin A binding"/>
    <property type="evidence" value="ECO:0007669"/>
    <property type="project" value="TreeGrafter"/>
</dbReference>
<dbReference type="PIRSF" id="PIRSF001467">
    <property type="entry name" value="Peptidylpro_ismrse"/>
    <property type="match status" value="1"/>
</dbReference>
<comment type="similarity">
    <text evidence="3">Belongs to the cyclophilin-type PPIase family.</text>
</comment>
<dbReference type="SUPFAM" id="SSF50891">
    <property type="entry name" value="Cyclophilin-like"/>
    <property type="match status" value="1"/>
</dbReference>
<dbReference type="GO" id="GO:0003755">
    <property type="term" value="F:peptidyl-prolyl cis-trans isomerase activity"/>
    <property type="evidence" value="ECO:0007669"/>
    <property type="project" value="UniProtKB-UniRule"/>
</dbReference>
<dbReference type="InterPro" id="IPR024936">
    <property type="entry name" value="Cyclophilin-type_PPIase"/>
</dbReference>
<dbReference type="EC" id="5.2.1.8" evidence="3"/>
<dbReference type="InterPro" id="IPR029000">
    <property type="entry name" value="Cyclophilin-like_dom_sf"/>
</dbReference>
<dbReference type="PANTHER" id="PTHR11071:SF488">
    <property type="entry name" value="PEPTIDYL-PROLYL CIS-TRANS ISOMERASE"/>
    <property type="match status" value="1"/>
</dbReference>
<organism evidence="5 6">
    <name type="scientific">Bodo saltans</name>
    <name type="common">Flagellated protozoan</name>
    <dbReference type="NCBI Taxonomy" id="75058"/>
    <lineage>
        <taxon>Eukaryota</taxon>
        <taxon>Discoba</taxon>
        <taxon>Euglenozoa</taxon>
        <taxon>Kinetoplastea</taxon>
        <taxon>Metakinetoplastina</taxon>
        <taxon>Eubodonida</taxon>
        <taxon>Bodonidae</taxon>
        <taxon>Bodo</taxon>
    </lineage>
</organism>
<dbReference type="OrthoDB" id="193499at2759"/>
<dbReference type="Proteomes" id="UP000051952">
    <property type="component" value="Unassembled WGS sequence"/>
</dbReference>
<dbReference type="Gene3D" id="2.40.100.10">
    <property type="entry name" value="Cyclophilin-like"/>
    <property type="match status" value="1"/>
</dbReference>
<gene>
    <name evidence="5" type="ORF">BSAL_14205</name>
</gene>
<sequence length="209" mass="22896">MKEVMALRRCTWRFAKSYNTTVRTWMEVSIGGDAPRRIEFELFGKQCPTAVENFAKLCTGENVIPPVAAKEGIAQAGFTDQYLPQLTFEHSSFHRVQKGFLVQGGDVVSDQGLNQLSIFGDTFDAPEETKSSVFNKAGLLGTAVSAPHLNGSQFFILTAKEGAPHLNGTCICFGRVAKGMEVVEEIQELETTFDGRPLKEVKIVGCGEQ</sequence>
<reference evidence="6" key="1">
    <citation type="submission" date="2015-09" db="EMBL/GenBank/DDBJ databases">
        <authorList>
            <consortium name="Pathogen Informatics"/>
        </authorList>
    </citation>
    <scope>NUCLEOTIDE SEQUENCE [LARGE SCALE GENOMIC DNA]</scope>
    <source>
        <strain evidence="6">Lake Konstanz</strain>
    </source>
</reference>
<protein>
    <recommendedName>
        <fullName evidence="3">Peptidyl-prolyl cis-trans isomerase</fullName>
        <shortName evidence="3">PPIase</shortName>
        <ecNumber evidence="3">5.2.1.8</ecNumber>
    </recommendedName>
</protein>
<evidence type="ECO:0000313" key="6">
    <source>
        <dbReference type="Proteomes" id="UP000051952"/>
    </source>
</evidence>
<comment type="catalytic activity">
    <reaction evidence="3">
        <text>[protein]-peptidylproline (omega=180) = [protein]-peptidylproline (omega=0)</text>
        <dbReference type="Rhea" id="RHEA:16237"/>
        <dbReference type="Rhea" id="RHEA-COMP:10747"/>
        <dbReference type="Rhea" id="RHEA-COMP:10748"/>
        <dbReference type="ChEBI" id="CHEBI:83833"/>
        <dbReference type="ChEBI" id="CHEBI:83834"/>
        <dbReference type="EC" id="5.2.1.8"/>
    </reaction>
</comment>
<dbReference type="InterPro" id="IPR002130">
    <property type="entry name" value="Cyclophilin-type_PPIase_dom"/>
</dbReference>
<comment type="function">
    <text evidence="3">PPIases accelerate the folding of proteins. It catalyzes the cis-trans isomerization of proline imidic peptide bonds in oligopeptides.</text>
</comment>
<keyword evidence="2 3" id="KW-0413">Isomerase</keyword>
<evidence type="ECO:0000256" key="2">
    <source>
        <dbReference type="ARBA" id="ARBA00023235"/>
    </source>
</evidence>
<dbReference type="PANTHER" id="PTHR11071">
    <property type="entry name" value="PEPTIDYL-PROLYL CIS-TRANS ISOMERASE"/>
    <property type="match status" value="1"/>
</dbReference>
<keyword evidence="1 3" id="KW-0697">Rotamase</keyword>
<proteinExistence type="inferred from homology"/>
<keyword evidence="6" id="KW-1185">Reference proteome</keyword>
<dbReference type="GO" id="GO:0097014">
    <property type="term" value="C:ciliary plasm"/>
    <property type="evidence" value="ECO:0007669"/>
    <property type="project" value="TreeGrafter"/>
</dbReference>
<dbReference type="PROSITE" id="PS50072">
    <property type="entry name" value="CSA_PPIASE_2"/>
    <property type="match status" value="1"/>
</dbReference>
<evidence type="ECO:0000259" key="4">
    <source>
        <dbReference type="PROSITE" id="PS50072"/>
    </source>
</evidence>
<dbReference type="AlphaFoldDB" id="A0A0S4J9U9"/>
<dbReference type="FunFam" id="2.40.100.10:FF:000067">
    <property type="entry name" value="Peptidyl-prolyl cis-trans isomerase"/>
    <property type="match status" value="1"/>
</dbReference>
<evidence type="ECO:0000256" key="1">
    <source>
        <dbReference type="ARBA" id="ARBA00023110"/>
    </source>
</evidence>
<dbReference type="OMA" id="ENVYCVK"/>